<feature type="compositionally biased region" description="Basic and acidic residues" evidence="3">
    <location>
        <begin position="784"/>
        <end position="811"/>
    </location>
</feature>
<organism evidence="4 5">
    <name type="scientific">Pinctada imbricata</name>
    <name type="common">Atlantic pearl-oyster</name>
    <name type="synonym">Pinctada martensii</name>
    <dbReference type="NCBI Taxonomy" id="66713"/>
    <lineage>
        <taxon>Eukaryota</taxon>
        <taxon>Metazoa</taxon>
        <taxon>Spiralia</taxon>
        <taxon>Lophotrochozoa</taxon>
        <taxon>Mollusca</taxon>
        <taxon>Bivalvia</taxon>
        <taxon>Autobranchia</taxon>
        <taxon>Pteriomorphia</taxon>
        <taxon>Pterioida</taxon>
        <taxon>Pterioidea</taxon>
        <taxon>Pteriidae</taxon>
        <taxon>Pinctada</taxon>
    </lineage>
</organism>
<gene>
    <name evidence="4" type="ORF">FSP39_018115</name>
</gene>
<accession>A0AA88XT39</accession>
<dbReference type="EMBL" id="VSWD01000010">
    <property type="protein sequence ID" value="KAK3091229.1"/>
    <property type="molecule type" value="Genomic_DNA"/>
</dbReference>
<evidence type="ECO:0000256" key="2">
    <source>
        <dbReference type="ARBA" id="ARBA00023180"/>
    </source>
</evidence>
<feature type="region of interest" description="Disordered" evidence="3">
    <location>
        <begin position="784"/>
        <end position="812"/>
    </location>
</feature>
<reference evidence="4" key="1">
    <citation type="submission" date="2019-08" db="EMBL/GenBank/DDBJ databases">
        <title>The improved chromosome-level genome for the pearl oyster Pinctada fucata martensii using PacBio sequencing and Hi-C.</title>
        <authorList>
            <person name="Zheng Z."/>
        </authorList>
    </citation>
    <scope>NUCLEOTIDE SEQUENCE</scope>
    <source>
        <strain evidence="4">ZZ-2019</strain>
        <tissue evidence="4">Adductor muscle</tissue>
    </source>
</reference>
<dbReference type="InterPro" id="IPR026664">
    <property type="entry name" value="Stereocilin-rel"/>
</dbReference>
<protein>
    <submittedName>
        <fullName evidence="4">Uncharacterized protein</fullName>
    </submittedName>
</protein>
<comment type="caution">
    <text evidence="4">The sequence shown here is derived from an EMBL/GenBank/DDBJ whole genome shotgun (WGS) entry which is preliminary data.</text>
</comment>
<evidence type="ECO:0000256" key="1">
    <source>
        <dbReference type="ARBA" id="ARBA00022729"/>
    </source>
</evidence>
<evidence type="ECO:0000313" key="5">
    <source>
        <dbReference type="Proteomes" id="UP001186944"/>
    </source>
</evidence>
<keyword evidence="2" id="KW-0325">Glycoprotein</keyword>
<dbReference type="PANTHER" id="PTHR23412">
    <property type="entry name" value="STEREOCILIN RELATED"/>
    <property type="match status" value="1"/>
</dbReference>
<sequence length="1151" mass="126704">PPRPKMVFSCPRECPVCQKLKGTNSRVCQAADDYGDVKNDFLAKLSTDQSDAYEELRNTSAFVVTAATKTCDGMIRHINLFAKLSRAVKDKIHDFLDDPATCTAADVEKFPREVFSALEPARGRRIFARMSLRQKAVVCKDLKYEDCLTRIYISKKIDCVKALLDNGNAVNVKDVSSLMDINNCSSWDRDTWNLTLRNFPKFLTADCIKETPNDIIMDNLDKIGDSCGTMKPKERFAFVNATRTKMEDKKSQGTLTSADKRDLSNIVSKCKSDPSALQGILDPKDALKTTDLNTMSRSKGMKYMEQALQSMSPKDFTKDEIVNSIGVLVNDKKTLKQMNDTEIEAAACEVCAKKDDLNKNDLRKFADVVMDLPAFSDPSQFDSTTFDCMGCMMAFIPTSSFSRIPDTQLRSAINSGTLKNMTITSKKMGKKVLENAKMALNKPNGDFSESDLKKLGSAVASFDSKDLDNIPDNSFTEDVIKEFDQALADDSDSGDKKSLKAKLVAKDWLRIFLRHPIQDAPISDFDDLTGDNEESTITCNRKQAKFLMKKVKDTLGDTSNDNYTLKRLTNMKPYLNGLSVQDIKNMSQDSTFLDKMHTLGKAPDMNREQTKTIHKQIKLYTKFDETDSATLSSQTDSSTVSEMAPQVLALFSKTELKKFGMANCEAILERLAEADTETMTKKEIKEKFDYFLECIWTQQLTVLYKDALEDKASTLQSCNLDTSSRKKLASNVVSKVFNSDMTQLKASGALVVGNLLSELTDAQLNQIDKDTISDTADKVSEAFKDKEDKEKKREKKGFKMDRTTDEKNSDKTKKRKVFKRILKAKEDIISAASTTSGRRKRSSVSLTCSDLQSLGSTGLSALSTTQISNLNDQEFIDCADLLGTPSDYSTSQKDALATVAKRTTVWGDPSGWNASNVYSAGSIVQALTTTEIAALTLDLDAVSRLGTFDGWDAAKISEVFSRWLTLEKSNTPSSITSSELRSLGHVSCGATTGQIAQMSSSAYQSAADAVGEVTSCTDLQLYEYALLAKTAYGSDVTTWDSSTISNLGVVIGGLTGGEISTLSETQIDSIDANDMSYIPPSVFAGFTVSQINTFDTAQGQATTSTQRSALSTSQLDALSAAAGVSFASSGGMSFFIRNHFNLPFLILFMFN</sequence>
<dbReference type="GO" id="GO:0007160">
    <property type="term" value="P:cell-matrix adhesion"/>
    <property type="evidence" value="ECO:0007669"/>
    <property type="project" value="TreeGrafter"/>
</dbReference>
<dbReference type="AlphaFoldDB" id="A0AA88XT39"/>
<evidence type="ECO:0000313" key="4">
    <source>
        <dbReference type="EMBL" id="KAK3091229.1"/>
    </source>
</evidence>
<proteinExistence type="predicted"/>
<feature type="non-terminal residue" evidence="4">
    <location>
        <position position="1"/>
    </location>
</feature>
<keyword evidence="5" id="KW-1185">Reference proteome</keyword>
<dbReference type="Proteomes" id="UP001186944">
    <property type="component" value="Unassembled WGS sequence"/>
</dbReference>
<dbReference type="PANTHER" id="PTHR23412:SF17">
    <property type="entry name" value="OTOANCORIN"/>
    <property type="match status" value="1"/>
</dbReference>
<name>A0AA88XT39_PINIB</name>
<evidence type="ECO:0000256" key="3">
    <source>
        <dbReference type="SAM" id="MobiDB-lite"/>
    </source>
</evidence>
<keyword evidence="1" id="KW-0732">Signal</keyword>
<dbReference type="GO" id="GO:0009986">
    <property type="term" value="C:cell surface"/>
    <property type="evidence" value="ECO:0007669"/>
    <property type="project" value="TreeGrafter"/>
</dbReference>